<dbReference type="Proteomes" id="UP000198145">
    <property type="component" value="Unassembled WGS sequence"/>
</dbReference>
<protein>
    <submittedName>
        <fullName evidence="2">Aminoglycoside phosphotransferase</fullName>
    </submittedName>
</protein>
<dbReference type="RefSeq" id="WP_088421108.1">
    <property type="nucleotide sequence ID" value="NZ_NJBA01000009.1"/>
</dbReference>
<dbReference type="GO" id="GO:0016740">
    <property type="term" value="F:transferase activity"/>
    <property type="evidence" value="ECO:0007669"/>
    <property type="project" value="UniProtKB-KW"/>
</dbReference>
<comment type="caution">
    <text evidence="2">The sequence shown here is derived from an EMBL/GenBank/DDBJ whole genome shotgun (WGS) entry which is preliminary data.</text>
</comment>
<dbReference type="eggNOG" id="COG3178">
    <property type="taxonomic scope" value="Bacteria"/>
</dbReference>
<evidence type="ECO:0000259" key="1">
    <source>
        <dbReference type="Pfam" id="PF01636"/>
    </source>
</evidence>
<accession>A0A246F5U9</accession>
<gene>
    <name evidence="2" type="ORF">CEG18_24470</name>
</gene>
<organism evidence="2 3">
    <name type="scientific">Pseudomonas nitroreducens</name>
    <dbReference type="NCBI Taxonomy" id="46680"/>
    <lineage>
        <taxon>Bacteria</taxon>
        <taxon>Pseudomonadati</taxon>
        <taxon>Pseudomonadota</taxon>
        <taxon>Gammaproteobacteria</taxon>
        <taxon>Pseudomonadales</taxon>
        <taxon>Pseudomonadaceae</taxon>
        <taxon>Pseudomonas</taxon>
    </lineage>
</organism>
<feature type="domain" description="Aminoglycoside phosphotransferase" evidence="1">
    <location>
        <begin position="27"/>
        <end position="258"/>
    </location>
</feature>
<keyword evidence="2" id="KW-0808">Transferase</keyword>
<dbReference type="Gene3D" id="3.30.200.20">
    <property type="entry name" value="Phosphorylase Kinase, domain 1"/>
    <property type="match status" value="1"/>
</dbReference>
<dbReference type="AlphaFoldDB" id="A0A246F5U9"/>
<dbReference type="STRING" id="46680.GCA_000807755_00531"/>
<name>A0A246F5U9_PSENT</name>
<evidence type="ECO:0000313" key="3">
    <source>
        <dbReference type="Proteomes" id="UP000198145"/>
    </source>
</evidence>
<reference evidence="2 3" key="1">
    <citation type="submission" date="2017-06" db="EMBL/GenBank/DDBJ databases">
        <title>Draft genome of Pseudomonas nitroreducens DF05.</title>
        <authorList>
            <person name="Iyer R."/>
        </authorList>
    </citation>
    <scope>NUCLEOTIDE SEQUENCE [LARGE SCALE GENOMIC DNA]</scope>
    <source>
        <strain evidence="2 3">DF05</strain>
    </source>
</reference>
<dbReference type="InterPro" id="IPR002575">
    <property type="entry name" value="Aminoglycoside_PTrfase"/>
</dbReference>
<dbReference type="InterPro" id="IPR011009">
    <property type="entry name" value="Kinase-like_dom_sf"/>
</dbReference>
<dbReference type="SUPFAM" id="SSF56112">
    <property type="entry name" value="Protein kinase-like (PK-like)"/>
    <property type="match status" value="1"/>
</dbReference>
<dbReference type="Gene3D" id="3.90.1200.10">
    <property type="match status" value="1"/>
</dbReference>
<proteinExistence type="predicted"/>
<sequence length="350" mass="38694">MNLPCETTRAAARETFLASSGLAGAALTALPADASMRRYFRLDGKALLLMDSPPGAEPLAPYLRVAQLLRDCGLSAPGVLAADRELGLALIEDFGDATYTRLLAAGHSETELYRLAVDALVRLHRAGPQAAEGVPAYDGQKLADEAALFIDWYAPLQVGEKAAAQIRERYLAEFAALWRDVSMRREVLVLRDYHVDNLMLLEGRAGVAACGLLDFQDALFGAPAYDLMSLLEDARRDIPETLRVTLLTHYLSQRPEVDGRRFMADFQVLAAQRHAKVLGIFVRLARRDGKHGYLKHLPRVLRLFQRALDNEHLRPLAALLDAHLPNWRQGLEGEVIAQRLASSESLRSLP</sequence>
<dbReference type="EMBL" id="NJBA01000009">
    <property type="protein sequence ID" value="OWP48543.1"/>
    <property type="molecule type" value="Genomic_DNA"/>
</dbReference>
<dbReference type="Pfam" id="PF01636">
    <property type="entry name" value="APH"/>
    <property type="match status" value="1"/>
</dbReference>
<evidence type="ECO:0000313" key="2">
    <source>
        <dbReference type="EMBL" id="OWP48543.1"/>
    </source>
</evidence>